<name>A0A1U7UEG3_CARSF</name>
<dbReference type="GO" id="GO:0046872">
    <property type="term" value="F:metal ion binding"/>
    <property type="evidence" value="ECO:0007669"/>
    <property type="project" value="UniProtKB-KW"/>
</dbReference>
<protein>
    <submittedName>
        <fullName evidence="10">Pentraxin-4-like</fullName>
    </submittedName>
</protein>
<dbReference type="Pfam" id="PF00354">
    <property type="entry name" value="Pentaxin"/>
    <property type="match status" value="1"/>
</dbReference>
<comment type="caution">
    <text evidence="6">Lacks conserved residue(s) required for the propagation of feature annotation.</text>
</comment>
<comment type="cofactor">
    <cofactor evidence="1">
        <name>Ca(2+)</name>
        <dbReference type="ChEBI" id="CHEBI:29108"/>
    </cofactor>
</comment>
<gene>
    <name evidence="10" type="primary">LOC103272868</name>
</gene>
<dbReference type="RefSeq" id="XP_008068520.1">
    <property type="nucleotide sequence ID" value="XM_008070329.1"/>
</dbReference>
<feature type="chain" id="PRO_5010577268" evidence="7">
    <location>
        <begin position="26"/>
        <end position="459"/>
    </location>
</feature>
<keyword evidence="2" id="KW-0479">Metal-binding</keyword>
<keyword evidence="5" id="KW-0325">Glycoprotein</keyword>
<dbReference type="GeneID" id="103272868"/>
<dbReference type="PRINTS" id="PR00895">
    <property type="entry name" value="PENTAXIN"/>
</dbReference>
<keyword evidence="7" id="KW-0732">Signal</keyword>
<dbReference type="OrthoDB" id="8793160at2759"/>
<dbReference type="AlphaFoldDB" id="A0A1U7UEG3"/>
<dbReference type="PROSITE" id="PS51828">
    <property type="entry name" value="PTX_2"/>
    <property type="match status" value="1"/>
</dbReference>
<evidence type="ECO:0000256" key="6">
    <source>
        <dbReference type="PROSITE-ProRule" id="PRU01172"/>
    </source>
</evidence>
<evidence type="ECO:0000256" key="1">
    <source>
        <dbReference type="ARBA" id="ARBA00001913"/>
    </source>
</evidence>
<evidence type="ECO:0000256" key="3">
    <source>
        <dbReference type="ARBA" id="ARBA00022837"/>
    </source>
</evidence>
<dbReference type="SUPFAM" id="SSF49899">
    <property type="entry name" value="Concanavalin A-like lectins/glucanases"/>
    <property type="match status" value="1"/>
</dbReference>
<dbReference type="InterPro" id="IPR013320">
    <property type="entry name" value="ConA-like_dom_sf"/>
</dbReference>
<keyword evidence="3" id="KW-0106">Calcium</keyword>
<accession>A0A1U7UEG3</accession>
<dbReference type="KEGG" id="csyr:103272868"/>
<keyword evidence="9" id="KW-1185">Reference proteome</keyword>
<keyword evidence="4" id="KW-1015">Disulfide bond</keyword>
<dbReference type="InterPro" id="IPR001759">
    <property type="entry name" value="PTX_dom"/>
</dbReference>
<reference evidence="10" key="1">
    <citation type="submission" date="2025-08" db="UniProtKB">
        <authorList>
            <consortium name="RefSeq"/>
        </authorList>
    </citation>
    <scope>IDENTIFICATION</scope>
</reference>
<feature type="domain" description="Pentraxin (PTX)" evidence="8">
    <location>
        <begin position="250"/>
        <end position="454"/>
    </location>
</feature>
<dbReference type="InterPro" id="IPR051360">
    <property type="entry name" value="Neuronal_Pentraxin_Related"/>
</dbReference>
<evidence type="ECO:0000256" key="5">
    <source>
        <dbReference type="ARBA" id="ARBA00023180"/>
    </source>
</evidence>
<dbReference type="Proteomes" id="UP000189704">
    <property type="component" value="Unplaced"/>
</dbReference>
<proteinExistence type="predicted"/>
<evidence type="ECO:0000313" key="9">
    <source>
        <dbReference type="Proteomes" id="UP000189704"/>
    </source>
</evidence>
<dbReference type="PANTHER" id="PTHR19277:SF122">
    <property type="entry name" value="PENTRAXIN-4"/>
    <property type="match status" value="1"/>
</dbReference>
<dbReference type="SMART" id="SM00159">
    <property type="entry name" value="PTX"/>
    <property type="match status" value="1"/>
</dbReference>
<dbReference type="Gene3D" id="2.60.120.200">
    <property type="match status" value="1"/>
</dbReference>
<evidence type="ECO:0000256" key="7">
    <source>
        <dbReference type="SAM" id="SignalP"/>
    </source>
</evidence>
<sequence>MGCLGRKTLPLFLIFVSIYLHGVLLQKAALTGPRRPYFERLHRLEEQIRRFQEMTLTHLQNIARHFNMSYDMDYQFQSLVKENQAMALAINRSQAAMQGQLADLKTWMRKTQHRSRKVEARLQSLDLALSEKSKQQAQESKIGQEALWDTLNRLTHLAHSQATRLATLEQQLQITKLGTTAVGPTMAPATTLAQSDWPSPRCLMHQGGGQVLRAPAEHRSPSQDTACACLQGTQEATAPRGQERGEIGIGGPVLIFPNASIENVVFLSPSFLTTLRALSICSWVRTDSGRLGTLLSYATEDNDNKLVLHGWDSMSPGSVHFVIGDPDFRVLPLYPLLDNRWHHICVIWMSVQGRYWLYVDRRLLATGSHFREGYEIPPGGSLVLGQEQDSVGGGFDSSEAFVGRVSGLAIWDRALVPGEVADLATGKSLPTGAILTLANATLAGGFVQRTYCLCLECCP</sequence>
<dbReference type="OMA" id="CSWVRTS"/>
<evidence type="ECO:0000256" key="4">
    <source>
        <dbReference type="ARBA" id="ARBA00023157"/>
    </source>
</evidence>
<evidence type="ECO:0000259" key="8">
    <source>
        <dbReference type="PROSITE" id="PS51828"/>
    </source>
</evidence>
<feature type="signal peptide" evidence="7">
    <location>
        <begin position="1"/>
        <end position="25"/>
    </location>
</feature>
<organism evidence="9 10">
    <name type="scientific">Carlito syrichta</name>
    <name type="common">Philippine tarsier</name>
    <name type="synonym">Tarsius syrichta</name>
    <dbReference type="NCBI Taxonomy" id="1868482"/>
    <lineage>
        <taxon>Eukaryota</taxon>
        <taxon>Metazoa</taxon>
        <taxon>Chordata</taxon>
        <taxon>Craniata</taxon>
        <taxon>Vertebrata</taxon>
        <taxon>Euteleostomi</taxon>
        <taxon>Mammalia</taxon>
        <taxon>Eutheria</taxon>
        <taxon>Euarchontoglires</taxon>
        <taxon>Primates</taxon>
        <taxon>Haplorrhini</taxon>
        <taxon>Tarsiiformes</taxon>
        <taxon>Tarsiidae</taxon>
        <taxon>Carlito</taxon>
    </lineage>
</organism>
<dbReference type="PANTHER" id="PTHR19277">
    <property type="entry name" value="PENTRAXIN"/>
    <property type="match status" value="1"/>
</dbReference>
<evidence type="ECO:0000313" key="10">
    <source>
        <dbReference type="RefSeq" id="XP_008068520.1"/>
    </source>
</evidence>
<dbReference type="STRING" id="1868482.ENSTSYP00000020308"/>
<evidence type="ECO:0000256" key="2">
    <source>
        <dbReference type="ARBA" id="ARBA00022723"/>
    </source>
</evidence>